<evidence type="ECO:0000313" key="2">
    <source>
        <dbReference type="Proteomes" id="UP001239909"/>
    </source>
</evidence>
<dbReference type="EMBL" id="BSYI01000005">
    <property type="protein sequence ID" value="GMG81664.1"/>
    <property type="molecule type" value="Genomic_DNA"/>
</dbReference>
<sequence length="248" mass="26213">MTGEGEPRPQQLVLPVAGVRPPAQGREDYLVSDSNRAAITALDAAWPENRLALIGPPGCGKTHLARVWAAERGAVLRRAAALEPGEVAALAGGPVAVEDVDRLHAPETGAAPAQAADRAVDPAAAERALLHLYNLAAANRQPLLLTGRRAPTQWRIALPDLASRLATLALAEISPPDDALLSSLVIKLCADRQLRVGPKVVTRLMRGIERSHAGVAQMVAALDEVSLTEGRTITPQLATEILNRMKPD</sequence>
<evidence type="ECO:0000313" key="1">
    <source>
        <dbReference type="EMBL" id="GMG81664.1"/>
    </source>
</evidence>
<accession>A0ABQ6LE93</accession>
<name>A0ABQ6LE93_9RHOB</name>
<comment type="caution">
    <text evidence="1">The sequence shown here is derived from an EMBL/GenBank/DDBJ whole genome shotgun (WGS) entry which is preliminary data.</text>
</comment>
<protein>
    <submittedName>
        <fullName evidence="1">DnaA/Hda family protein</fullName>
    </submittedName>
</protein>
<organism evidence="1 2">
    <name type="scientific">Paralimibaculum aggregatum</name>
    <dbReference type="NCBI Taxonomy" id="3036245"/>
    <lineage>
        <taxon>Bacteria</taxon>
        <taxon>Pseudomonadati</taxon>
        <taxon>Pseudomonadota</taxon>
        <taxon>Alphaproteobacteria</taxon>
        <taxon>Rhodobacterales</taxon>
        <taxon>Paracoccaceae</taxon>
        <taxon>Paralimibaculum</taxon>
    </lineage>
</organism>
<dbReference type="Gene3D" id="1.10.8.60">
    <property type="match status" value="1"/>
</dbReference>
<dbReference type="SUPFAM" id="SSF52540">
    <property type="entry name" value="P-loop containing nucleoside triphosphate hydrolases"/>
    <property type="match status" value="1"/>
</dbReference>
<dbReference type="PANTHER" id="PTHR30050:SF5">
    <property type="entry name" value="DNAA REGULATORY INACTIVATOR HDA"/>
    <property type="match status" value="1"/>
</dbReference>
<dbReference type="Gene3D" id="3.40.50.300">
    <property type="entry name" value="P-loop containing nucleotide triphosphate hydrolases"/>
    <property type="match status" value="1"/>
</dbReference>
<dbReference type="PANTHER" id="PTHR30050">
    <property type="entry name" value="CHROMOSOMAL REPLICATION INITIATOR PROTEIN DNAA"/>
    <property type="match status" value="1"/>
</dbReference>
<proteinExistence type="predicted"/>
<dbReference type="RefSeq" id="WP_285670380.1">
    <property type="nucleotide sequence ID" value="NZ_BSYI01000005.1"/>
</dbReference>
<gene>
    <name evidence="1" type="ORF">LNKW23_08770</name>
</gene>
<dbReference type="Proteomes" id="UP001239909">
    <property type="component" value="Unassembled WGS sequence"/>
</dbReference>
<keyword evidence="2" id="KW-1185">Reference proteome</keyword>
<dbReference type="InterPro" id="IPR027417">
    <property type="entry name" value="P-loop_NTPase"/>
</dbReference>
<reference evidence="1 2" key="1">
    <citation type="submission" date="2023-04" db="EMBL/GenBank/DDBJ databases">
        <title>Marinoamorphus aggregata gen. nov., sp. Nov., isolate from tissue of brittle star Ophioplocus japonicus.</title>
        <authorList>
            <person name="Kawano K."/>
            <person name="Sawayama S."/>
            <person name="Nakagawa S."/>
        </authorList>
    </citation>
    <scope>NUCLEOTIDE SEQUENCE [LARGE SCALE GENOMIC DNA]</scope>
    <source>
        <strain evidence="1 2">NKW23</strain>
    </source>
</reference>